<keyword evidence="1" id="KW-0732">Signal</keyword>
<dbReference type="RefSeq" id="WP_149160227.1">
    <property type="nucleotide sequence ID" value="NZ_CP043505.1"/>
</dbReference>
<keyword evidence="3" id="KW-1185">Reference proteome</keyword>
<proteinExistence type="predicted"/>
<dbReference type="EMBL" id="CP043505">
    <property type="protein sequence ID" value="QEO14206.1"/>
    <property type="molecule type" value="Genomic_DNA"/>
</dbReference>
<feature type="signal peptide" evidence="1">
    <location>
        <begin position="1"/>
        <end position="31"/>
    </location>
</feature>
<evidence type="ECO:0000313" key="2">
    <source>
        <dbReference type="EMBL" id="QEO14206.1"/>
    </source>
</evidence>
<reference evidence="2 3" key="1">
    <citation type="submission" date="2019-09" db="EMBL/GenBank/DDBJ databases">
        <title>Genome sequencing of strain KACC 19306.</title>
        <authorList>
            <person name="Heo J."/>
            <person name="Kim S.-J."/>
            <person name="Kim J.-S."/>
            <person name="Hong S.-B."/>
            <person name="Kwon S.-W."/>
        </authorList>
    </citation>
    <scope>NUCLEOTIDE SEQUENCE [LARGE SCALE GENOMIC DNA]</scope>
    <source>
        <strain evidence="2 3">KACC 19306</strain>
    </source>
</reference>
<accession>A0A5C1YDQ1</accession>
<organism evidence="2 3">
    <name type="scientific">Agromyces intestinalis</name>
    <dbReference type="NCBI Taxonomy" id="2592652"/>
    <lineage>
        <taxon>Bacteria</taxon>
        <taxon>Bacillati</taxon>
        <taxon>Actinomycetota</taxon>
        <taxon>Actinomycetes</taxon>
        <taxon>Micrococcales</taxon>
        <taxon>Microbacteriaceae</taxon>
        <taxon>Agromyces</taxon>
    </lineage>
</organism>
<evidence type="ECO:0000313" key="3">
    <source>
        <dbReference type="Proteomes" id="UP000324678"/>
    </source>
</evidence>
<gene>
    <name evidence="2" type="ORF">FLP10_07080</name>
</gene>
<feature type="chain" id="PRO_5022883012" description="WxL domain-containing protein" evidence="1">
    <location>
        <begin position="32"/>
        <end position="205"/>
    </location>
</feature>
<dbReference type="KEGG" id="ail:FLP10_07080"/>
<protein>
    <recommendedName>
        <fullName evidence="4">WxL domain-containing protein</fullName>
    </recommendedName>
</protein>
<evidence type="ECO:0000256" key="1">
    <source>
        <dbReference type="SAM" id="SignalP"/>
    </source>
</evidence>
<sequence length="205" mass="20673">MNRRNTTSAATVVAAGLALSGALGFATAAAAADDDSAGIDVSVDVEEIVPPGTLALTVAPNDGVVLTEHDSDQTVRQFTGALPTVTVTDSRTTEEIPPGSYWAVTGQASAFTADGLAPIDASRLGWSPRLLSPAEGIVAPGEPVLGSLDGGPGIDSGSDLLVSTWEPGADASAVNVTADLTLKIPAETPAGQYRSTITLSLFENN</sequence>
<dbReference type="OrthoDB" id="3696279at2"/>
<dbReference type="Proteomes" id="UP000324678">
    <property type="component" value="Chromosome"/>
</dbReference>
<name>A0A5C1YDQ1_9MICO</name>
<evidence type="ECO:0008006" key="4">
    <source>
        <dbReference type="Google" id="ProtNLM"/>
    </source>
</evidence>
<dbReference type="AlphaFoldDB" id="A0A5C1YDQ1"/>